<dbReference type="PROSITE" id="PS00211">
    <property type="entry name" value="ABC_TRANSPORTER_1"/>
    <property type="match status" value="1"/>
</dbReference>
<evidence type="ECO:0000256" key="1">
    <source>
        <dbReference type="ARBA" id="ARBA00004651"/>
    </source>
</evidence>
<evidence type="ECO:0000256" key="6">
    <source>
        <dbReference type="ARBA" id="ARBA00023136"/>
    </source>
</evidence>
<dbReference type="Pfam" id="PF00005">
    <property type="entry name" value="ABC_tran"/>
    <property type="match status" value="1"/>
</dbReference>
<dbReference type="GO" id="GO:0034775">
    <property type="term" value="P:glutathione transmembrane transport"/>
    <property type="evidence" value="ECO:0007669"/>
    <property type="project" value="InterPro"/>
</dbReference>
<evidence type="ECO:0000256" key="7">
    <source>
        <dbReference type="SAM" id="Phobius"/>
    </source>
</evidence>
<comment type="subcellular location">
    <subcellularLocation>
        <location evidence="1">Cell membrane</location>
        <topology evidence="1">Multi-pass membrane protein</topology>
    </subcellularLocation>
</comment>
<dbReference type="InterPro" id="IPR014223">
    <property type="entry name" value="ABC_CydC/D"/>
</dbReference>
<evidence type="ECO:0000313" key="10">
    <source>
        <dbReference type="EMBL" id="RLV59240.1"/>
    </source>
</evidence>
<dbReference type="AlphaFoldDB" id="A0A3L8PV66"/>
<feature type="transmembrane region" description="Helical" evidence="7">
    <location>
        <begin position="27"/>
        <end position="60"/>
    </location>
</feature>
<dbReference type="GO" id="GO:0005524">
    <property type="term" value="F:ATP binding"/>
    <property type="evidence" value="ECO:0007669"/>
    <property type="project" value="UniProtKB-KW"/>
</dbReference>
<dbReference type="InterPro" id="IPR017871">
    <property type="entry name" value="ABC_transporter-like_CS"/>
</dbReference>
<proteinExistence type="predicted"/>
<evidence type="ECO:0000256" key="2">
    <source>
        <dbReference type="ARBA" id="ARBA00022692"/>
    </source>
</evidence>
<dbReference type="SUPFAM" id="SSF90123">
    <property type="entry name" value="ABC transporter transmembrane region"/>
    <property type="match status" value="1"/>
</dbReference>
<dbReference type="InterPro" id="IPR003439">
    <property type="entry name" value="ABC_transporter-like_ATP-bd"/>
</dbReference>
<dbReference type="InterPro" id="IPR003593">
    <property type="entry name" value="AAA+_ATPase"/>
</dbReference>
<dbReference type="Gene3D" id="1.20.1560.10">
    <property type="entry name" value="ABC transporter type 1, transmembrane domain"/>
    <property type="match status" value="1"/>
</dbReference>
<dbReference type="InterPro" id="IPR036640">
    <property type="entry name" value="ABC1_TM_sf"/>
</dbReference>
<evidence type="ECO:0000256" key="5">
    <source>
        <dbReference type="ARBA" id="ARBA00022989"/>
    </source>
</evidence>
<dbReference type="NCBIfam" id="TIGR02868">
    <property type="entry name" value="CydC"/>
    <property type="match status" value="1"/>
</dbReference>
<evidence type="ECO:0000259" key="9">
    <source>
        <dbReference type="PROSITE" id="PS50929"/>
    </source>
</evidence>
<feature type="transmembrane region" description="Helical" evidence="7">
    <location>
        <begin position="152"/>
        <end position="169"/>
    </location>
</feature>
<keyword evidence="4" id="KW-0067">ATP-binding</keyword>
<dbReference type="InterPro" id="IPR039421">
    <property type="entry name" value="Type_1_exporter"/>
</dbReference>
<reference evidence="10 11" key="1">
    <citation type="submission" date="2018-09" db="EMBL/GenBank/DDBJ databases">
        <title>Phylogeny of the Shewanellaceae, and recommendation for two new genera, Pseudoshewanella and Parashewanella.</title>
        <authorList>
            <person name="Wang G."/>
        </authorList>
    </citation>
    <scope>NUCLEOTIDE SEQUENCE [LARGE SCALE GENOMIC DNA]</scope>
    <source>
        <strain evidence="10 11">C51</strain>
    </source>
</reference>
<protein>
    <submittedName>
        <fullName evidence="10">Thiol reductant ABC exporter subunit CydC</fullName>
    </submittedName>
</protein>
<evidence type="ECO:0000256" key="3">
    <source>
        <dbReference type="ARBA" id="ARBA00022741"/>
    </source>
</evidence>
<dbReference type="EMBL" id="QZEI01000040">
    <property type="protein sequence ID" value="RLV59240.1"/>
    <property type="molecule type" value="Genomic_DNA"/>
</dbReference>
<keyword evidence="3" id="KW-0547">Nucleotide-binding</keyword>
<dbReference type="RefSeq" id="WP_121839476.1">
    <property type="nucleotide sequence ID" value="NZ_ML014789.1"/>
</dbReference>
<keyword evidence="6 7" id="KW-0472">Membrane</keyword>
<feature type="transmembrane region" description="Helical" evidence="7">
    <location>
        <begin position="288"/>
        <end position="306"/>
    </location>
</feature>
<keyword evidence="11" id="KW-1185">Reference proteome</keyword>
<evidence type="ECO:0000256" key="4">
    <source>
        <dbReference type="ARBA" id="ARBA00022840"/>
    </source>
</evidence>
<dbReference type="CDD" id="cd03228">
    <property type="entry name" value="ABCC_MRP_Like"/>
    <property type="match status" value="1"/>
</dbReference>
<feature type="domain" description="ABC transporter" evidence="8">
    <location>
        <begin position="349"/>
        <end position="556"/>
    </location>
</feature>
<dbReference type="GO" id="GO:0045454">
    <property type="term" value="P:cell redox homeostasis"/>
    <property type="evidence" value="ECO:0007669"/>
    <property type="project" value="InterPro"/>
</dbReference>
<feature type="transmembrane region" description="Helical" evidence="7">
    <location>
        <begin position="175"/>
        <end position="196"/>
    </location>
</feature>
<evidence type="ECO:0000313" key="11">
    <source>
        <dbReference type="Proteomes" id="UP000281474"/>
    </source>
</evidence>
<organism evidence="10 11">
    <name type="scientific">Parashewanella curva</name>
    <dbReference type="NCBI Taxonomy" id="2338552"/>
    <lineage>
        <taxon>Bacteria</taxon>
        <taxon>Pseudomonadati</taxon>
        <taxon>Pseudomonadota</taxon>
        <taxon>Gammaproteobacteria</taxon>
        <taxon>Alteromonadales</taxon>
        <taxon>Shewanellaceae</taxon>
        <taxon>Parashewanella</taxon>
    </lineage>
</organism>
<dbReference type="SMART" id="SM00382">
    <property type="entry name" value="AAA"/>
    <property type="match status" value="1"/>
</dbReference>
<dbReference type="Proteomes" id="UP000281474">
    <property type="component" value="Unassembled WGS sequence"/>
</dbReference>
<sequence length="556" mass="61982">MKHSTKWVSYHAIKPYLTLWRQHWQGMGLGVLLGVITLIASIGLLIVSGWFLTATALAGFSALMIKNFNFYTPAASVRFLAVARTAGRYFERIVTHQVTLTILTQIRIKIWQRLQGIATYQLRTLRKGDVLNRLLTDIDTLDQLYLRGLTPVAHYLILSCIAVLVLAWWSWTIALVLLLGLGAVGISLPWLGYQLFYSSRKLEQQAVVAYREQVFELLSTQTELTVAQAWKRKYQHLAEFEASLYQAQIRIVQRQGVLQALMIVLHGLVVIAAITGLANFVLTEQITGPIYAAIVIGSMALMEWLLPLMQSGGHIAASVLAAKRINELEDKSLALSYPDNTAVVKKGEIEFCNVEFGYHKDACLLDDFCLFIEAKGKYLIRGESGRGKTTLLNLIARIYDAHSGKVLLDGLDIKDYSEASLCQAITYIEQQAQIFSASLKDNLTLALADGGQVEDEILWQALKQVGLSYLADENGLSLWIGEGGRALSGGEKQRLSLARALLRDSPIVLLDEPTESFDSETEQHILNLIAEIFSEKTVLLVTHRELELSDYSVVRV</sequence>
<gene>
    <name evidence="10" type="primary">cydC</name>
    <name evidence="10" type="ORF">D5018_13240</name>
</gene>
<feature type="domain" description="ABC transmembrane type-1" evidence="9">
    <location>
        <begin position="29"/>
        <end position="317"/>
    </location>
</feature>
<dbReference type="InterPro" id="IPR027417">
    <property type="entry name" value="P-loop_NTPase"/>
</dbReference>
<dbReference type="PROSITE" id="PS50893">
    <property type="entry name" value="ABC_TRANSPORTER_2"/>
    <property type="match status" value="1"/>
</dbReference>
<keyword evidence="5 7" id="KW-1133">Transmembrane helix</keyword>
<dbReference type="OrthoDB" id="9802264at2"/>
<feature type="transmembrane region" description="Helical" evidence="7">
    <location>
        <begin position="260"/>
        <end position="282"/>
    </location>
</feature>
<dbReference type="PROSITE" id="PS50929">
    <property type="entry name" value="ABC_TM1F"/>
    <property type="match status" value="1"/>
</dbReference>
<dbReference type="GO" id="GO:0016887">
    <property type="term" value="F:ATP hydrolysis activity"/>
    <property type="evidence" value="ECO:0007669"/>
    <property type="project" value="InterPro"/>
</dbReference>
<dbReference type="Gene3D" id="3.40.50.300">
    <property type="entry name" value="P-loop containing nucleotide triphosphate hydrolases"/>
    <property type="match status" value="1"/>
</dbReference>
<dbReference type="GO" id="GO:0005886">
    <property type="term" value="C:plasma membrane"/>
    <property type="evidence" value="ECO:0007669"/>
    <property type="project" value="UniProtKB-SubCell"/>
</dbReference>
<comment type="caution">
    <text evidence="10">The sequence shown here is derived from an EMBL/GenBank/DDBJ whole genome shotgun (WGS) entry which is preliminary data.</text>
</comment>
<accession>A0A3L8PV66</accession>
<evidence type="ECO:0000259" key="8">
    <source>
        <dbReference type="PROSITE" id="PS50893"/>
    </source>
</evidence>
<dbReference type="GO" id="GO:0015421">
    <property type="term" value="F:ABC-type oligopeptide transporter activity"/>
    <property type="evidence" value="ECO:0007669"/>
    <property type="project" value="TreeGrafter"/>
</dbReference>
<dbReference type="SUPFAM" id="SSF52540">
    <property type="entry name" value="P-loop containing nucleoside triphosphate hydrolases"/>
    <property type="match status" value="1"/>
</dbReference>
<name>A0A3L8PV66_9GAMM</name>
<dbReference type="PANTHER" id="PTHR43394:SF1">
    <property type="entry name" value="ATP-BINDING CASSETTE SUB-FAMILY B MEMBER 10, MITOCHONDRIAL"/>
    <property type="match status" value="1"/>
</dbReference>
<dbReference type="InterPro" id="IPR011527">
    <property type="entry name" value="ABC1_TM_dom"/>
</dbReference>
<keyword evidence="2 7" id="KW-0812">Transmembrane</keyword>
<dbReference type="PANTHER" id="PTHR43394">
    <property type="entry name" value="ATP-DEPENDENT PERMEASE MDL1, MITOCHONDRIAL"/>
    <property type="match status" value="1"/>
</dbReference>